<sequence length="417" mass="46297">MQLVDRGDAPASIGHSKHIAGRLYHTDSRIQPHISRQSLPKHNLQTLEGSQCVDLAYQGTEEIVLSNRTILKIGRDERANSFLIGQDAENYVSRKHCEVYVVLYELGISHVYVRDRKSCNGTYVNGLCIGDSWQVSSGHLLADGDVITIQPYWQFLFKQEALAPEEPLSTLQAQESQLFQEKYTILPRVLGAGSQGCVHLAVKTASRKQLVCKIINLKQAGVRGRQQSPQKMLQESEILRRLKHPNILTYVDALWSPHTLDLKPENILLACSPKVAYQRVMLSDFGSCALPLSNKLKTNVGTQNFQAPEVLRGEEQTAAADIWSLGVISMLLVSGCGLPGIDGLARLDQSSLGKTLDAVSADCEQASANAKDFILRCMKIKASDRITSTDAYCHDWFHTPTSHLEFFQRLDARTTAL</sequence>
<feature type="domain" description="Protein kinase" evidence="3">
    <location>
        <begin position="121"/>
        <end position="397"/>
    </location>
</feature>
<dbReference type="SMART" id="SM00240">
    <property type="entry name" value="FHA"/>
    <property type="match status" value="1"/>
</dbReference>
<keyword evidence="4" id="KW-0418">Kinase</keyword>
<reference evidence="4 5" key="1">
    <citation type="journal article" date="2016" name="Genome Biol. Evol.">
        <title>Divergent and convergent evolution of fungal pathogenicity.</title>
        <authorList>
            <person name="Shang Y."/>
            <person name="Xiao G."/>
            <person name="Zheng P."/>
            <person name="Cen K."/>
            <person name="Zhan S."/>
            <person name="Wang C."/>
        </authorList>
    </citation>
    <scope>NUCLEOTIDE SEQUENCE [LARGE SCALE GENOMIC DNA]</scope>
    <source>
        <strain evidence="4 5">ARSEF 2679</strain>
    </source>
</reference>
<dbReference type="SUPFAM" id="SSF49879">
    <property type="entry name" value="SMAD/FHA domain"/>
    <property type="match status" value="1"/>
</dbReference>
<dbReference type="AlphaFoldDB" id="A0A168CED4"/>
<organism evidence="4 5">
    <name type="scientific">Cordyceps fumosorosea (strain ARSEF 2679)</name>
    <name type="common">Isaria fumosorosea</name>
    <dbReference type="NCBI Taxonomy" id="1081104"/>
    <lineage>
        <taxon>Eukaryota</taxon>
        <taxon>Fungi</taxon>
        <taxon>Dikarya</taxon>
        <taxon>Ascomycota</taxon>
        <taxon>Pezizomycotina</taxon>
        <taxon>Sordariomycetes</taxon>
        <taxon>Hypocreomycetidae</taxon>
        <taxon>Hypocreales</taxon>
        <taxon>Cordycipitaceae</taxon>
        <taxon>Cordyceps</taxon>
    </lineage>
</organism>
<dbReference type="STRING" id="1081104.A0A168CED4"/>
<dbReference type="InterPro" id="IPR000719">
    <property type="entry name" value="Prot_kinase_dom"/>
</dbReference>
<dbReference type="SUPFAM" id="SSF56112">
    <property type="entry name" value="Protein kinase-like (PK-like)"/>
    <property type="match status" value="1"/>
</dbReference>
<dbReference type="InterPro" id="IPR000253">
    <property type="entry name" value="FHA_dom"/>
</dbReference>
<feature type="domain" description="FHA" evidence="2">
    <location>
        <begin position="71"/>
        <end position="129"/>
    </location>
</feature>
<dbReference type="Proteomes" id="UP000076744">
    <property type="component" value="Unassembled WGS sequence"/>
</dbReference>
<dbReference type="Pfam" id="PF00069">
    <property type="entry name" value="Pkinase"/>
    <property type="match status" value="2"/>
</dbReference>
<evidence type="ECO:0000256" key="1">
    <source>
        <dbReference type="ARBA" id="ARBA00005575"/>
    </source>
</evidence>
<dbReference type="PROSITE" id="PS50006">
    <property type="entry name" value="FHA_DOMAIN"/>
    <property type="match status" value="1"/>
</dbReference>
<dbReference type="PROSITE" id="PS50011">
    <property type="entry name" value="PROTEIN_KINASE_DOM"/>
    <property type="match status" value="1"/>
</dbReference>
<dbReference type="GO" id="GO:0004672">
    <property type="term" value="F:protein kinase activity"/>
    <property type="evidence" value="ECO:0007669"/>
    <property type="project" value="InterPro"/>
</dbReference>
<evidence type="ECO:0000313" key="4">
    <source>
        <dbReference type="EMBL" id="OAA71277.1"/>
    </source>
</evidence>
<dbReference type="GeneID" id="30018120"/>
<evidence type="ECO:0000313" key="5">
    <source>
        <dbReference type="Proteomes" id="UP000076744"/>
    </source>
</evidence>
<comment type="similarity">
    <text evidence="1">Belongs to the protein kinase superfamily. CAMK Ser/Thr protein kinase family. CHEK2 subfamily.</text>
</comment>
<dbReference type="EMBL" id="AZHB01000003">
    <property type="protein sequence ID" value="OAA71277.1"/>
    <property type="molecule type" value="Genomic_DNA"/>
</dbReference>
<dbReference type="Gene3D" id="3.30.200.20">
    <property type="entry name" value="Phosphorylase Kinase, domain 1"/>
    <property type="match status" value="1"/>
</dbReference>
<keyword evidence="4" id="KW-0808">Transferase</keyword>
<dbReference type="Gene3D" id="1.10.510.10">
    <property type="entry name" value="Transferase(Phosphotransferase) domain 1"/>
    <property type="match status" value="1"/>
</dbReference>
<evidence type="ECO:0000259" key="2">
    <source>
        <dbReference type="PROSITE" id="PS50006"/>
    </source>
</evidence>
<gene>
    <name evidence="4" type="ORF">ISF_01828</name>
</gene>
<comment type="caution">
    <text evidence="4">The sequence shown here is derived from an EMBL/GenBank/DDBJ whole genome shotgun (WGS) entry which is preliminary data.</text>
</comment>
<dbReference type="SMART" id="SM00220">
    <property type="entry name" value="S_TKc"/>
    <property type="match status" value="1"/>
</dbReference>
<dbReference type="GO" id="GO:0005524">
    <property type="term" value="F:ATP binding"/>
    <property type="evidence" value="ECO:0007669"/>
    <property type="project" value="InterPro"/>
</dbReference>
<dbReference type="InterPro" id="IPR011009">
    <property type="entry name" value="Kinase-like_dom_sf"/>
</dbReference>
<protein>
    <submittedName>
        <fullName evidence="4">Protein kinase-like domain protein</fullName>
    </submittedName>
</protein>
<name>A0A168CED4_CORFA</name>
<dbReference type="Pfam" id="PF00498">
    <property type="entry name" value="FHA"/>
    <property type="match status" value="1"/>
</dbReference>
<dbReference type="PANTHER" id="PTHR24347">
    <property type="entry name" value="SERINE/THREONINE-PROTEIN KINASE"/>
    <property type="match status" value="1"/>
</dbReference>
<dbReference type="InterPro" id="IPR008984">
    <property type="entry name" value="SMAD_FHA_dom_sf"/>
</dbReference>
<evidence type="ECO:0000259" key="3">
    <source>
        <dbReference type="PROSITE" id="PS50011"/>
    </source>
</evidence>
<dbReference type="RefSeq" id="XP_018707158.1">
    <property type="nucleotide sequence ID" value="XM_018845435.1"/>
</dbReference>
<proteinExistence type="inferred from homology"/>
<dbReference type="OrthoDB" id="74764at2759"/>
<keyword evidence="5" id="KW-1185">Reference proteome</keyword>
<dbReference type="Gene3D" id="2.60.200.20">
    <property type="match status" value="1"/>
</dbReference>
<accession>A0A168CED4</accession>